<accession>A0AAW0SQC2</accession>
<gene>
    <name evidence="2" type="ORF">O3P69_013908</name>
</gene>
<dbReference type="EMBL" id="JARAKH010000047">
    <property type="protein sequence ID" value="KAK8377584.1"/>
    <property type="molecule type" value="Genomic_DNA"/>
</dbReference>
<proteinExistence type="predicted"/>
<reference evidence="2 3" key="1">
    <citation type="submission" date="2023-03" db="EMBL/GenBank/DDBJ databases">
        <title>High-quality genome of Scylla paramamosain provides insights in environmental adaptation.</title>
        <authorList>
            <person name="Zhang L."/>
        </authorList>
    </citation>
    <scope>NUCLEOTIDE SEQUENCE [LARGE SCALE GENOMIC DNA]</scope>
    <source>
        <strain evidence="2">LZ_2023a</strain>
        <tissue evidence="2">Muscle</tissue>
    </source>
</reference>
<dbReference type="AlphaFoldDB" id="A0AAW0SQC2"/>
<evidence type="ECO:0000313" key="3">
    <source>
        <dbReference type="Proteomes" id="UP001487740"/>
    </source>
</evidence>
<organism evidence="2 3">
    <name type="scientific">Scylla paramamosain</name>
    <name type="common">Mud crab</name>
    <dbReference type="NCBI Taxonomy" id="85552"/>
    <lineage>
        <taxon>Eukaryota</taxon>
        <taxon>Metazoa</taxon>
        <taxon>Ecdysozoa</taxon>
        <taxon>Arthropoda</taxon>
        <taxon>Crustacea</taxon>
        <taxon>Multicrustacea</taxon>
        <taxon>Malacostraca</taxon>
        <taxon>Eumalacostraca</taxon>
        <taxon>Eucarida</taxon>
        <taxon>Decapoda</taxon>
        <taxon>Pleocyemata</taxon>
        <taxon>Brachyura</taxon>
        <taxon>Eubrachyura</taxon>
        <taxon>Portunoidea</taxon>
        <taxon>Portunidae</taxon>
        <taxon>Portuninae</taxon>
        <taxon>Scylla</taxon>
    </lineage>
</organism>
<evidence type="ECO:0000256" key="1">
    <source>
        <dbReference type="SAM" id="MobiDB-lite"/>
    </source>
</evidence>
<keyword evidence="3" id="KW-1185">Reference proteome</keyword>
<protein>
    <submittedName>
        <fullName evidence="2">Uncharacterized protein</fullName>
    </submittedName>
</protein>
<feature type="compositionally biased region" description="Basic and acidic residues" evidence="1">
    <location>
        <begin position="60"/>
        <end position="70"/>
    </location>
</feature>
<sequence>MLHAPPPVEYLSRPAVFCFDHKYFERSGRVRCSEDAKWSVGRRQLGVEALRQPPPPAPPGKEEENHNLKL</sequence>
<comment type="caution">
    <text evidence="2">The sequence shown here is derived from an EMBL/GenBank/DDBJ whole genome shotgun (WGS) entry which is preliminary data.</text>
</comment>
<name>A0AAW0SQC2_SCYPA</name>
<evidence type="ECO:0000313" key="2">
    <source>
        <dbReference type="EMBL" id="KAK8377584.1"/>
    </source>
</evidence>
<dbReference type="Proteomes" id="UP001487740">
    <property type="component" value="Unassembled WGS sequence"/>
</dbReference>
<feature type="region of interest" description="Disordered" evidence="1">
    <location>
        <begin position="43"/>
        <end position="70"/>
    </location>
</feature>